<organism evidence="3 4">
    <name type="scientific">Vibrio eleionomae</name>
    <dbReference type="NCBI Taxonomy" id="2653505"/>
    <lineage>
        <taxon>Bacteria</taxon>
        <taxon>Pseudomonadati</taxon>
        <taxon>Pseudomonadota</taxon>
        <taxon>Gammaproteobacteria</taxon>
        <taxon>Vibrionales</taxon>
        <taxon>Vibrionaceae</taxon>
        <taxon>Vibrio</taxon>
    </lineage>
</organism>
<gene>
    <name evidence="3" type="ORF">F9817_22695</name>
</gene>
<dbReference type="GO" id="GO:0004713">
    <property type="term" value="F:protein tyrosine kinase activity"/>
    <property type="evidence" value="ECO:0007669"/>
    <property type="project" value="TreeGrafter"/>
</dbReference>
<feature type="transmembrane region" description="Helical" evidence="2">
    <location>
        <begin position="20"/>
        <end position="39"/>
    </location>
</feature>
<evidence type="ECO:0000313" key="3">
    <source>
        <dbReference type="EMBL" id="MZI95999.1"/>
    </source>
</evidence>
<evidence type="ECO:0000313" key="4">
    <source>
        <dbReference type="Proteomes" id="UP000462621"/>
    </source>
</evidence>
<dbReference type="SUPFAM" id="SSF57997">
    <property type="entry name" value="Tropomyosin"/>
    <property type="match status" value="1"/>
</dbReference>
<dbReference type="RefSeq" id="WP_161158493.1">
    <property type="nucleotide sequence ID" value="NZ_WEKT01000085.1"/>
</dbReference>
<keyword evidence="2" id="KW-0812">Transmembrane</keyword>
<dbReference type="PANTHER" id="PTHR32309">
    <property type="entry name" value="TYROSINE-PROTEIN KINASE"/>
    <property type="match status" value="1"/>
</dbReference>
<dbReference type="PANTHER" id="PTHR32309:SF13">
    <property type="entry name" value="FERRIC ENTEROBACTIN TRANSPORT PROTEIN FEPE"/>
    <property type="match status" value="1"/>
</dbReference>
<sequence length="510" mass="57669">MHDMFEEILQYLRGVWLKKRYIVIISWLVCICGWMFVATMPDQYTSEARVYADTRSILKPLLRGLAVEVDPSKELHLMVKTLLSRSNLETIARNVDANVRAKNSEEYEAIIKNLEDNIVIRSGGRENLYTISYSGTNAVYTKNVVQAALNVFVENTLSEQRLDTDNASQIIATQISEYESRLKSDESKLAEFKRQYQGFLPGSDSGYYSQLEKNKAALEDAQLALNEATTKFKSISSQMRKEEANAHNEILRGKTDYDDRINALQQRLDDLLFRYTDKHPDVIETRNQLADLQKLKEKQLQSYTVEDALENDPVYQDLKRNYSETENDVASLKVRVDNYQNKIAELQKDLDKVPGVEAQLTSLTRNYNITKEKYEQLLSRKESARISQSVGNSADDIKFRIIDPPRVPDKPSGPIRPLWFTGVLFVGLGAGVCLSLLISQISPVVSSTNQLLQLTGFNTYGVVSATGISGISIWEKRKTKLFILSNVLLILLFAVIVAISVVPSAQDVLV</sequence>
<name>A0A7X4LPZ2_9VIBR</name>
<keyword evidence="2" id="KW-0472">Membrane</keyword>
<dbReference type="GO" id="GO:0005886">
    <property type="term" value="C:plasma membrane"/>
    <property type="evidence" value="ECO:0007669"/>
    <property type="project" value="TreeGrafter"/>
</dbReference>
<dbReference type="InterPro" id="IPR050445">
    <property type="entry name" value="Bact_polysacc_biosynth/exp"/>
</dbReference>
<dbReference type="EMBL" id="WEKT01000085">
    <property type="protein sequence ID" value="MZI95999.1"/>
    <property type="molecule type" value="Genomic_DNA"/>
</dbReference>
<comment type="caution">
    <text evidence="3">The sequence shown here is derived from an EMBL/GenBank/DDBJ whole genome shotgun (WGS) entry which is preliminary data.</text>
</comment>
<proteinExistence type="predicted"/>
<keyword evidence="4" id="KW-1185">Reference proteome</keyword>
<feature type="transmembrane region" description="Helical" evidence="2">
    <location>
        <begin position="418"/>
        <end position="439"/>
    </location>
</feature>
<dbReference type="AlphaFoldDB" id="A0A7X4LPZ2"/>
<keyword evidence="1" id="KW-0175">Coiled coil</keyword>
<evidence type="ECO:0000256" key="1">
    <source>
        <dbReference type="SAM" id="Coils"/>
    </source>
</evidence>
<dbReference type="NCBIfam" id="TIGR03007">
    <property type="entry name" value="pepcterm_ChnLen"/>
    <property type="match status" value="1"/>
</dbReference>
<evidence type="ECO:0000256" key="2">
    <source>
        <dbReference type="SAM" id="Phobius"/>
    </source>
</evidence>
<dbReference type="Proteomes" id="UP000462621">
    <property type="component" value="Unassembled WGS sequence"/>
</dbReference>
<dbReference type="InterPro" id="IPR014345">
    <property type="entry name" value="XrtA_polysacc_chain"/>
</dbReference>
<reference evidence="3 4" key="1">
    <citation type="submission" date="2019-10" db="EMBL/GenBank/DDBJ databases">
        <title>Vibrio sp. nov. isolated from a shrimp pond.</title>
        <authorList>
            <person name="Gomez-Gil B."/>
            <person name="Enciso-Ibarra J."/>
            <person name="Enciso-Ibarra K."/>
            <person name="Bolan-Mejia C."/>
        </authorList>
    </citation>
    <scope>NUCLEOTIDE SEQUENCE [LARGE SCALE GENOMIC DNA]</scope>
    <source>
        <strain evidence="3 4">CAIM 722</strain>
    </source>
</reference>
<feature type="transmembrane region" description="Helical" evidence="2">
    <location>
        <begin position="481"/>
        <end position="502"/>
    </location>
</feature>
<keyword evidence="2" id="KW-1133">Transmembrane helix</keyword>
<feature type="coiled-coil region" evidence="1">
    <location>
        <begin position="175"/>
        <end position="245"/>
    </location>
</feature>
<feature type="coiled-coil region" evidence="1">
    <location>
        <begin position="315"/>
        <end position="380"/>
    </location>
</feature>
<protein>
    <submittedName>
        <fullName evidence="3">Chain length determinant family protein</fullName>
    </submittedName>
</protein>
<accession>A0A7X4LPZ2</accession>